<organism evidence="2 3">
    <name type="scientific">Streptomyces albus (strain ATCC 21838 / DSM 41398 / FERM P-419 / JCM 4703 / NBRC 107858)</name>
    <dbReference type="NCBI Taxonomy" id="1081613"/>
    <lineage>
        <taxon>Bacteria</taxon>
        <taxon>Bacillati</taxon>
        <taxon>Actinomycetota</taxon>
        <taxon>Actinomycetes</taxon>
        <taxon>Kitasatosporales</taxon>
        <taxon>Streptomycetaceae</taxon>
        <taxon>Streptomyces</taxon>
    </lineage>
</organism>
<proteinExistence type="predicted"/>
<dbReference type="Proteomes" id="UP000031523">
    <property type="component" value="Chromosome"/>
</dbReference>
<dbReference type="KEGG" id="sals:SLNWT_6626"/>
<gene>
    <name evidence="2" type="ORF">SLNWT_6626</name>
</gene>
<reference evidence="2 3" key="1">
    <citation type="submission" date="2015-01" db="EMBL/GenBank/DDBJ databases">
        <title>Enhanced salinomycin production by adjusting the supply of polyketide extender units in Streptomyce albus DSM 41398.</title>
        <authorList>
            <person name="Lu C."/>
        </authorList>
    </citation>
    <scope>NUCLEOTIDE SEQUENCE [LARGE SCALE GENOMIC DNA]</scope>
    <source>
        <strain evidence="3">ATCC 21838 / DSM 41398 / FERM P-419 / JCM 4703 / NBRC 107858</strain>
    </source>
</reference>
<dbReference type="AlphaFoldDB" id="A0A0B5F942"/>
<protein>
    <submittedName>
        <fullName evidence="2">Uncharacterized protein</fullName>
    </submittedName>
</protein>
<evidence type="ECO:0000313" key="3">
    <source>
        <dbReference type="Proteomes" id="UP000031523"/>
    </source>
</evidence>
<keyword evidence="3" id="KW-1185">Reference proteome</keyword>
<feature type="compositionally biased region" description="Low complexity" evidence="1">
    <location>
        <begin position="23"/>
        <end position="55"/>
    </location>
</feature>
<accession>A0A0B5F942</accession>
<dbReference type="EMBL" id="CP010519">
    <property type="protein sequence ID" value="AJE87002.1"/>
    <property type="molecule type" value="Genomic_DNA"/>
</dbReference>
<evidence type="ECO:0000256" key="1">
    <source>
        <dbReference type="SAM" id="MobiDB-lite"/>
    </source>
</evidence>
<name>A0A0B5F942_STRA4</name>
<sequence>MRCPFLRPPVLRRRRPGRGSSDGRGPVESLGGARLRAPRSRAGARLLRSASSAGPVRSTDRSRRPRFGECRSPGRRRGRASWTTAGAHLWRSCP</sequence>
<feature type="region of interest" description="Disordered" evidence="1">
    <location>
        <begin position="1"/>
        <end position="94"/>
    </location>
</feature>
<feature type="compositionally biased region" description="Basic and acidic residues" evidence="1">
    <location>
        <begin position="58"/>
        <end position="69"/>
    </location>
</feature>
<evidence type="ECO:0000313" key="2">
    <source>
        <dbReference type="EMBL" id="AJE87002.1"/>
    </source>
</evidence>